<evidence type="ECO:0000259" key="2">
    <source>
        <dbReference type="Pfam" id="PF00296"/>
    </source>
</evidence>
<dbReference type="NCBIfam" id="TIGR03564">
    <property type="entry name" value="F420_MSMEG_4879"/>
    <property type="match status" value="1"/>
</dbReference>
<name>A0A6J6BMR7_9ZZZZ</name>
<organism evidence="3">
    <name type="scientific">freshwater metagenome</name>
    <dbReference type="NCBI Taxonomy" id="449393"/>
    <lineage>
        <taxon>unclassified sequences</taxon>
        <taxon>metagenomes</taxon>
        <taxon>ecological metagenomes</taxon>
    </lineage>
</organism>
<evidence type="ECO:0000256" key="1">
    <source>
        <dbReference type="ARBA" id="ARBA00023002"/>
    </source>
</evidence>
<dbReference type="EMBL" id="CAEZSE010000152">
    <property type="protein sequence ID" value="CAB4540292.1"/>
    <property type="molecule type" value="Genomic_DNA"/>
</dbReference>
<sequence length="301" mass="31637">MKIGIFGGTVNSGTIDDVVNEAKQAERDGFASYWAPNIFGHDALTALAIVGREVPRIEIGTSVVPTYPRHPIAIAQQSHTVNAVSNGRLCLGIGLSHKVVVEGMLGLSYDKPVRHLREYLSILMPLARCEAAKFTGETYTTKGSLHGVGSSPFSVVVAALGEQMLRVTGTLADGTLTWCTGPKTLQALTVPTINEAAKIAGRPAPRVIAALPVCVTNDVAKAQEFAAKAFVIYGQLPSYRAMLDHEGAAGPADIVIAGTAEQVKQRVADLAGVGVTDFAAVEFSSDPDEVAATRDAMKSLI</sequence>
<dbReference type="PANTHER" id="PTHR43244">
    <property type="match status" value="1"/>
</dbReference>
<dbReference type="Gene3D" id="3.20.20.30">
    <property type="entry name" value="Luciferase-like domain"/>
    <property type="match status" value="1"/>
</dbReference>
<keyword evidence="1" id="KW-0560">Oxidoreductase</keyword>
<reference evidence="3" key="1">
    <citation type="submission" date="2020-05" db="EMBL/GenBank/DDBJ databases">
        <authorList>
            <person name="Chiriac C."/>
            <person name="Salcher M."/>
            <person name="Ghai R."/>
            <person name="Kavagutti S V."/>
        </authorList>
    </citation>
    <scope>NUCLEOTIDE SEQUENCE</scope>
</reference>
<dbReference type="InterPro" id="IPR036661">
    <property type="entry name" value="Luciferase-like_sf"/>
</dbReference>
<dbReference type="AlphaFoldDB" id="A0A6J6BMR7"/>
<evidence type="ECO:0000313" key="3">
    <source>
        <dbReference type="EMBL" id="CAB4540292.1"/>
    </source>
</evidence>
<feature type="domain" description="Luciferase-like" evidence="2">
    <location>
        <begin position="7"/>
        <end position="276"/>
    </location>
</feature>
<dbReference type="InterPro" id="IPR050564">
    <property type="entry name" value="F420-G6PD/mer"/>
</dbReference>
<protein>
    <submittedName>
        <fullName evidence="3">Unannotated protein</fullName>
    </submittedName>
</protein>
<gene>
    <name evidence="3" type="ORF">UFOPK1353_00886</name>
</gene>
<dbReference type="CDD" id="cd01097">
    <property type="entry name" value="Tetrahydromethanopterin_reductase"/>
    <property type="match status" value="1"/>
</dbReference>
<dbReference type="InterPro" id="IPR019910">
    <property type="entry name" value="Lucif-like_OxRdtase_MSMEG_4879"/>
</dbReference>
<dbReference type="PANTHER" id="PTHR43244:SF1">
    <property type="entry name" value="5,10-METHYLENETETRAHYDROMETHANOPTERIN REDUCTASE"/>
    <property type="match status" value="1"/>
</dbReference>
<dbReference type="Pfam" id="PF00296">
    <property type="entry name" value="Bac_luciferase"/>
    <property type="match status" value="1"/>
</dbReference>
<dbReference type="InterPro" id="IPR011251">
    <property type="entry name" value="Luciferase-like_dom"/>
</dbReference>
<accession>A0A6J6BMR7</accession>
<dbReference type="GO" id="GO:0016705">
    <property type="term" value="F:oxidoreductase activity, acting on paired donors, with incorporation or reduction of molecular oxygen"/>
    <property type="evidence" value="ECO:0007669"/>
    <property type="project" value="InterPro"/>
</dbReference>
<proteinExistence type="predicted"/>
<dbReference type="SUPFAM" id="SSF51679">
    <property type="entry name" value="Bacterial luciferase-like"/>
    <property type="match status" value="1"/>
</dbReference>